<gene>
    <name evidence="10" type="ORF">AAFH96_26320</name>
</gene>
<dbReference type="PANTHER" id="PTHR43289">
    <property type="entry name" value="MITOGEN-ACTIVATED PROTEIN KINASE KINASE KINASE 20-RELATED"/>
    <property type="match status" value="1"/>
</dbReference>
<evidence type="ECO:0000256" key="6">
    <source>
        <dbReference type="ARBA" id="ARBA00022840"/>
    </source>
</evidence>
<feature type="compositionally biased region" description="Pro residues" evidence="7">
    <location>
        <begin position="333"/>
        <end position="348"/>
    </location>
</feature>
<evidence type="ECO:0000256" key="4">
    <source>
        <dbReference type="ARBA" id="ARBA00022741"/>
    </source>
</evidence>
<comment type="caution">
    <text evidence="10">The sequence shown here is derived from an EMBL/GenBank/DDBJ whole genome shotgun (WGS) entry which is preliminary data.</text>
</comment>
<sequence>MTGTPPGQLPLPVVPGLSDLSVFARGGYATVYRAVQESVGREVAVKVENRTLDSDRDQRRFLREARAAGRMSSHPHVVDLFDAGVTADRHPYLIMELCDGSYAERMRSSPLGPAEARDVGAKIADALADAHELGVLHRDVKPANILHSRFGEPALADFGLAVIAEYRDTSLTLEVLTPAYAPPEMFRHSEPTPSSDVYALCATIYAIMHGKPPRWQTDQSPSIIALLELFSQPLPDLPGVPAALLDVLRAGMANDPDARPTAAQLRDVLLALPLDTGQAADGPARLGPVSPWAPPSGPPADANPSKPPISVTYQPAGPYESGFAAPGTHQAAGPPPHPPTGGPRPAGPGDPHGGHPATMSPRRRKLPWVLGVFGVLVLLVMVSAGTWWVATRPEAAPTPTPTASMSTDPGGIGPTNFGGALPGCLIPLPDGARCPGEMECFGDTRTQGGRLVASRVPCTGPHTWETYAIGDLPADVAGADHATIVADPAVRRLCNTTNLLTTSLMLNLGGWQLEVLPPTPEAVAAGDLSYRCLAGRGPDQLDRPTLGG</sequence>
<organism evidence="10 11">
    <name type="scientific">Polymorphospora lycopeni</name>
    <dbReference type="NCBI Taxonomy" id="3140240"/>
    <lineage>
        <taxon>Bacteria</taxon>
        <taxon>Bacillati</taxon>
        <taxon>Actinomycetota</taxon>
        <taxon>Actinomycetes</taxon>
        <taxon>Micromonosporales</taxon>
        <taxon>Micromonosporaceae</taxon>
        <taxon>Polymorphospora</taxon>
    </lineage>
</organism>
<feature type="region of interest" description="Disordered" evidence="7">
    <location>
        <begin position="279"/>
        <end position="361"/>
    </location>
</feature>
<dbReference type="Proteomes" id="UP001582793">
    <property type="component" value="Unassembled WGS sequence"/>
</dbReference>
<protein>
    <recommendedName>
        <fullName evidence="1">non-specific serine/threonine protein kinase</fullName>
        <ecNumber evidence="1">2.7.11.1</ecNumber>
    </recommendedName>
</protein>
<dbReference type="CDD" id="cd14014">
    <property type="entry name" value="STKc_PknB_like"/>
    <property type="match status" value="1"/>
</dbReference>
<keyword evidence="8" id="KW-1133">Transmembrane helix</keyword>
<dbReference type="PANTHER" id="PTHR43289:SF6">
    <property type="entry name" value="SERINE_THREONINE-PROTEIN KINASE NEKL-3"/>
    <property type="match status" value="1"/>
</dbReference>
<evidence type="ECO:0000256" key="7">
    <source>
        <dbReference type="SAM" id="MobiDB-lite"/>
    </source>
</evidence>
<dbReference type="GO" id="GO:0016301">
    <property type="term" value="F:kinase activity"/>
    <property type="evidence" value="ECO:0007669"/>
    <property type="project" value="UniProtKB-KW"/>
</dbReference>
<keyword evidence="3" id="KW-0808">Transferase</keyword>
<evidence type="ECO:0000256" key="3">
    <source>
        <dbReference type="ARBA" id="ARBA00022679"/>
    </source>
</evidence>
<feature type="transmembrane region" description="Helical" evidence="8">
    <location>
        <begin position="368"/>
        <end position="390"/>
    </location>
</feature>
<evidence type="ECO:0000313" key="10">
    <source>
        <dbReference type="EMBL" id="MFB6396590.1"/>
    </source>
</evidence>
<accession>A0ABV5CX57</accession>
<dbReference type="Pfam" id="PF00069">
    <property type="entry name" value="Pkinase"/>
    <property type="match status" value="1"/>
</dbReference>
<dbReference type="RefSeq" id="WP_375735978.1">
    <property type="nucleotide sequence ID" value="NZ_JBCGDC010000098.1"/>
</dbReference>
<evidence type="ECO:0000256" key="8">
    <source>
        <dbReference type="SAM" id="Phobius"/>
    </source>
</evidence>
<proteinExistence type="predicted"/>
<evidence type="ECO:0000256" key="1">
    <source>
        <dbReference type="ARBA" id="ARBA00012513"/>
    </source>
</evidence>
<reference evidence="10 11" key="1">
    <citation type="submission" date="2024-04" db="EMBL/GenBank/DDBJ databases">
        <title>Polymorphospora sp. isolated from Baiyangdian Lake in Xiong'an New Area.</title>
        <authorList>
            <person name="Zhang X."/>
            <person name="Liu J."/>
        </authorList>
    </citation>
    <scope>NUCLEOTIDE SEQUENCE [LARGE SCALE GENOMIC DNA]</scope>
    <source>
        <strain evidence="10 11">2-325</strain>
    </source>
</reference>
<dbReference type="InterPro" id="IPR011009">
    <property type="entry name" value="Kinase-like_dom_sf"/>
</dbReference>
<keyword evidence="5 10" id="KW-0418">Kinase</keyword>
<keyword evidence="8" id="KW-0812">Transmembrane</keyword>
<evidence type="ECO:0000259" key="9">
    <source>
        <dbReference type="PROSITE" id="PS50011"/>
    </source>
</evidence>
<keyword evidence="6" id="KW-0067">ATP-binding</keyword>
<keyword evidence="8" id="KW-0472">Membrane</keyword>
<evidence type="ECO:0000256" key="2">
    <source>
        <dbReference type="ARBA" id="ARBA00022527"/>
    </source>
</evidence>
<dbReference type="InterPro" id="IPR000719">
    <property type="entry name" value="Prot_kinase_dom"/>
</dbReference>
<keyword evidence="4" id="KW-0547">Nucleotide-binding</keyword>
<dbReference type="SMART" id="SM00220">
    <property type="entry name" value="S_TKc"/>
    <property type="match status" value="1"/>
</dbReference>
<feature type="domain" description="Protein kinase" evidence="9">
    <location>
        <begin position="17"/>
        <end position="270"/>
    </location>
</feature>
<name>A0ABV5CX57_9ACTN</name>
<dbReference type="EMBL" id="JBCGDC010000098">
    <property type="protein sequence ID" value="MFB6396590.1"/>
    <property type="molecule type" value="Genomic_DNA"/>
</dbReference>
<dbReference type="PROSITE" id="PS50011">
    <property type="entry name" value="PROTEIN_KINASE_DOM"/>
    <property type="match status" value="1"/>
</dbReference>
<dbReference type="SUPFAM" id="SSF56112">
    <property type="entry name" value="Protein kinase-like (PK-like)"/>
    <property type="match status" value="1"/>
</dbReference>
<keyword evidence="11" id="KW-1185">Reference proteome</keyword>
<dbReference type="EC" id="2.7.11.1" evidence="1"/>
<evidence type="ECO:0000256" key="5">
    <source>
        <dbReference type="ARBA" id="ARBA00022777"/>
    </source>
</evidence>
<dbReference type="Gene3D" id="1.10.510.10">
    <property type="entry name" value="Transferase(Phosphotransferase) domain 1"/>
    <property type="match status" value="1"/>
</dbReference>
<evidence type="ECO:0000313" key="11">
    <source>
        <dbReference type="Proteomes" id="UP001582793"/>
    </source>
</evidence>
<dbReference type="Gene3D" id="3.30.200.20">
    <property type="entry name" value="Phosphorylase Kinase, domain 1"/>
    <property type="match status" value="1"/>
</dbReference>
<keyword evidence="2" id="KW-0723">Serine/threonine-protein kinase</keyword>